<dbReference type="PANTHER" id="PTHR37327:SF1">
    <property type="entry name" value="MICROTUBULE INTERACTING AND TRANSPORT DOMAIN-CONTAINING PROTEIN"/>
    <property type="match status" value="1"/>
</dbReference>
<dbReference type="Gene3D" id="1.20.58.80">
    <property type="entry name" value="Phosphotransferase system, lactose/cellobiose-type IIA subunit"/>
    <property type="match status" value="1"/>
</dbReference>
<feature type="compositionally biased region" description="Polar residues" evidence="2">
    <location>
        <begin position="117"/>
        <end position="127"/>
    </location>
</feature>
<dbReference type="SUPFAM" id="SSF116846">
    <property type="entry name" value="MIT domain"/>
    <property type="match status" value="1"/>
</dbReference>
<feature type="compositionally biased region" description="Basic residues" evidence="2">
    <location>
        <begin position="104"/>
        <end position="113"/>
    </location>
</feature>
<accession>A0A5N6TYQ0</accession>
<dbReference type="Pfam" id="PF04212">
    <property type="entry name" value="MIT"/>
    <property type="match status" value="1"/>
</dbReference>
<dbReference type="Proteomes" id="UP000325780">
    <property type="component" value="Unassembled WGS sequence"/>
</dbReference>
<sequence length="1234" mass="134640">MTHNISLEGHERPSRPLSPALASAVNRPTSQLYRINSRNQSNMNDSDIAEFTSRPRAVTPTSSGLATDRAMEYSTGSLGDDDIRGGLGSLNRWSQSTVSSKGSPRYRGHRRGAYSKASINDDCTSPKGSAHLERNNTTHFPPRAAASSMDHESPLQGRRSNTVNLSSKECETMDNNISSKIATAVVDAREQHPEAVLNEPAPISGSFFHNPWSKASVGHHYTNSTDSVLEPHTDNAMGRDGSPDQSLQHLFGGSQVHGKRRRGHSQKAMLSKALQKANTAVLLDNAANFEGAMEAYNDACQLLQLVMLRSSGGEEERLKLQEIRDTYMTRVTELQRMDFTFTEPNSKALPERPLSQESYSDMFQLIEEGEDEAFLMDTKNQVHRDPDHHRLMFSAGSLTSKNIAPARQSLLPSALDDDGEDGENAHYATSLPSSTGQQDYAQAESSQISNDVPESPGSLVPNQISGELRFKENSDNQTWYSEFSLLGSHARDPYESTSWLDTIDESGASSPASMRSKASSLYLRHRRSRHLSYNTEAEFDAALDAAVEAAYDDGLEPVIETSDHYVGNDDVVANARRNVELAKQKVREAELEAQVATSSGREVRTWQQQRVAGHPNVPNSDYLDEEAEEEERLLEEMTRGYVMDDFKFDLQSKSALPRQSDSSSFSGRTWESSTASNTTASGPTLSPLAEDNALPTVDTLVEQDTMPSTNNSFPAILPKQNLVATPGPSVRARRMSGQNTAELKIETNPQYREDLVRTSQDHPTDSQLSRPPPPLPKDETQPDFPPQTSRTLGPTTILRSAMRSNKRNTSISSIIEDISIKGSLEKASSQEEDNGPGLAKVPPPARPIGKVPSAPDNLGKTNSTLKSFRARNVSVPGLDPVTISPDTPSSGFPTFDAQKGAGGVSVPVLPTPTGTNFAPNGLPSGGLYLFDSHIHSPTNLGSPNITATNAPAPLEPCPDSFLLRPFWLMRCIYQTIAHPSGGYLTTKLFVPRDVWRVKNVKVKAVEEKVSNCDLLTAALLKLAKVDTYDADAILEEMQSFESVLDQVQSSLSKKLGSEVGVQGSMALFRTSQGSDDAATVDTLPSKTSSGASKSYLTSWRKLRSKNSGFGGTLSLSNSRETSKDNLTISSLPMTSVLGSQSVKRNPTQLQFNGPNAHYMGALARLCDAAQVLDQIAQQVEDPGLKHSSPTLVGLELSTRHAAEFFGFYICRFALNDIAMMLDKFIKRGSEWVLI</sequence>
<feature type="region of interest" description="Disordered" evidence="2">
    <location>
        <begin position="94"/>
        <end position="166"/>
    </location>
</feature>
<gene>
    <name evidence="4" type="ORF">BDV25DRAFT_92451</name>
</gene>
<evidence type="ECO:0000259" key="3">
    <source>
        <dbReference type="Pfam" id="PF04212"/>
    </source>
</evidence>
<feature type="region of interest" description="Disordered" evidence="2">
    <location>
        <begin position="1"/>
        <end position="68"/>
    </location>
</feature>
<feature type="region of interest" description="Disordered" evidence="2">
    <location>
        <begin position="653"/>
        <end position="690"/>
    </location>
</feature>
<dbReference type="OrthoDB" id="2245455at2759"/>
<feature type="region of interest" description="Disordered" evidence="2">
    <location>
        <begin position="412"/>
        <end position="462"/>
    </location>
</feature>
<name>A0A5N6TYQ0_ASPAV</name>
<feature type="compositionally biased region" description="Polar residues" evidence="2">
    <location>
        <begin position="786"/>
        <end position="798"/>
    </location>
</feature>
<organism evidence="4 5">
    <name type="scientific">Aspergillus avenaceus</name>
    <dbReference type="NCBI Taxonomy" id="36643"/>
    <lineage>
        <taxon>Eukaryota</taxon>
        <taxon>Fungi</taxon>
        <taxon>Dikarya</taxon>
        <taxon>Ascomycota</taxon>
        <taxon>Pezizomycotina</taxon>
        <taxon>Eurotiomycetes</taxon>
        <taxon>Eurotiomycetidae</taxon>
        <taxon>Eurotiales</taxon>
        <taxon>Aspergillaceae</taxon>
        <taxon>Aspergillus</taxon>
        <taxon>Aspergillus subgen. Circumdati</taxon>
    </lineage>
</organism>
<dbReference type="EMBL" id="ML742070">
    <property type="protein sequence ID" value="KAE8151506.1"/>
    <property type="molecule type" value="Genomic_DNA"/>
</dbReference>
<feature type="coiled-coil region" evidence="1">
    <location>
        <begin position="572"/>
        <end position="599"/>
    </location>
</feature>
<evidence type="ECO:0000256" key="1">
    <source>
        <dbReference type="SAM" id="Coils"/>
    </source>
</evidence>
<reference evidence="4 5" key="1">
    <citation type="submission" date="2019-04" db="EMBL/GenBank/DDBJ databases">
        <title>Friends and foes A comparative genomics study of 23 Aspergillus species from section Flavi.</title>
        <authorList>
            <consortium name="DOE Joint Genome Institute"/>
            <person name="Kjaerbolling I."/>
            <person name="Vesth T."/>
            <person name="Frisvad J.C."/>
            <person name="Nybo J.L."/>
            <person name="Theobald S."/>
            <person name="Kildgaard S."/>
            <person name="Isbrandt T."/>
            <person name="Kuo A."/>
            <person name="Sato A."/>
            <person name="Lyhne E.K."/>
            <person name="Kogle M.E."/>
            <person name="Wiebenga A."/>
            <person name="Kun R.S."/>
            <person name="Lubbers R.J."/>
            <person name="Makela M.R."/>
            <person name="Barry K."/>
            <person name="Chovatia M."/>
            <person name="Clum A."/>
            <person name="Daum C."/>
            <person name="Haridas S."/>
            <person name="He G."/>
            <person name="LaButti K."/>
            <person name="Lipzen A."/>
            <person name="Mondo S."/>
            <person name="Riley R."/>
            <person name="Salamov A."/>
            <person name="Simmons B.A."/>
            <person name="Magnuson J.K."/>
            <person name="Henrissat B."/>
            <person name="Mortensen U.H."/>
            <person name="Larsen T.O."/>
            <person name="Devries R.P."/>
            <person name="Grigoriev I.V."/>
            <person name="Machida M."/>
            <person name="Baker S.E."/>
            <person name="Andersen M.R."/>
        </authorList>
    </citation>
    <scope>NUCLEOTIDE SEQUENCE [LARGE SCALE GENOMIC DNA]</scope>
    <source>
        <strain evidence="4 5">IBT 18842</strain>
    </source>
</reference>
<protein>
    <recommendedName>
        <fullName evidence="3">MIT domain-containing protein</fullName>
    </recommendedName>
</protein>
<feature type="region of interest" description="Disordered" evidence="2">
    <location>
        <begin position="726"/>
        <end position="807"/>
    </location>
</feature>
<feature type="compositionally biased region" description="Polar residues" evidence="2">
    <location>
        <begin position="653"/>
        <end position="684"/>
    </location>
</feature>
<feature type="domain" description="MIT" evidence="3">
    <location>
        <begin position="270"/>
        <end position="335"/>
    </location>
</feature>
<dbReference type="InterPro" id="IPR007330">
    <property type="entry name" value="MIT_dom"/>
</dbReference>
<feature type="region of interest" description="Disordered" evidence="2">
    <location>
        <begin position="604"/>
        <end position="629"/>
    </location>
</feature>
<evidence type="ECO:0000313" key="5">
    <source>
        <dbReference type="Proteomes" id="UP000325780"/>
    </source>
</evidence>
<dbReference type="AlphaFoldDB" id="A0A5N6TYQ0"/>
<evidence type="ECO:0000256" key="2">
    <source>
        <dbReference type="SAM" id="MobiDB-lite"/>
    </source>
</evidence>
<evidence type="ECO:0000313" key="4">
    <source>
        <dbReference type="EMBL" id="KAE8151506.1"/>
    </source>
</evidence>
<feature type="region of interest" description="Disordered" evidence="2">
    <location>
        <begin position="825"/>
        <end position="862"/>
    </location>
</feature>
<keyword evidence="1" id="KW-0175">Coiled coil</keyword>
<dbReference type="InterPro" id="IPR036181">
    <property type="entry name" value="MIT_dom_sf"/>
</dbReference>
<keyword evidence="5" id="KW-1185">Reference proteome</keyword>
<dbReference type="PANTHER" id="PTHR37327">
    <property type="entry name" value="CHROMOSOME 1, WHOLE GENOME SHOTGUN SEQUENCE"/>
    <property type="match status" value="1"/>
</dbReference>
<feature type="compositionally biased region" description="Polar residues" evidence="2">
    <location>
        <begin position="26"/>
        <end position="45"/>
    </location>
</feature>
<feature type="compositionally biased region" description="Polar residues" evidence="2">
    <location>
        <begin position="430"/>
        <end position="452"/>
    </location>
</feature>
<feature type="compositionally biased region" description="Basic and acidic residues" evidence="2">
    <location>
        <begin position="751"/>
        <end position="764"/>
    </location>
</feature>
<proteinExistence type="predicted"/>